<name>A0A4Q0I434_9FIRM</name>
<dbReference type="GO" id="GO:0009252">
    <property type="term" value="P:peptidoglycan biosynthetic process"/>
    <property type="evidence" value="ECO:0007669"/>
    <property type="project" value="UniProtKB-UniPathway"/>
</dbReference>
<dbReference type="PROSITE" id="PS51782">
    <property type="entry name" value="LYSM"/>
    <property type="match status" value="2"/>
</dbReference>
<evidence type="ECO:0000256" key="6">
    <source>
        <dbReference type="PROSITE-ProRule" id="PRU01373"/>
    </source>
</evidence>
<dbReference type="GO" id="GO:0071555">
    <property type="term" value="P:cell wall organization"/>
    <property type="evidence" value="ECO:0007669"/>
    <property type="project" value="UniProtKB-UniRule"/>
</dbReference>
<dbReference type="OrthoDB" id="9811296at2"/>
<dbReference type="Gene3D" id="2.40.440.10">
    <property type="entry name" value="L,D-transpeptidase catalytic domain-like"/>
    <property type="match status" value="1"/>
</dbReference>
<dbReference type="RefSeq" id="WP_069196008.1">
    <property type="nucleotide sequence ID" value="NZ_RLII01000010.1"/>
</dbReference>
<feature type="domain" description="L,D-TPase catalytic" evidence="8">
    <location>
        <begin position="123"/>
        <end position="230"/>
    </location>
</feature>
<evidence type="ECO:0000256" key="2">
    <source>
        <dbReference type="ARBA" id="ARBA00022679"/>
    </source>
</evidence>
<dbReference type="Gene3D" id="3.10.350.10">
    <property type="entry name" value="LysM domain"/>
    <property type="match status" value="2"/>
</dbReference>
<keyword evidence="4 6" id="KW-0573">Peptidoglycan synthesis</keyword>
<dbReference type="InterPro" id="IPR005490">
    <property type="entry name" value="LD_TPept_cat_dom"/>
</dbReference>
<dbReference type="InterPro" id="IPR018392">
    <property type="entry name" value="LysM"/>
</dbReference>
<evidence type="ECO:0000313" key="10">
    <source>
        <dbReference type="Proteomes" id="UP000289166"/>
    </source>
</evidence>
<evidence type="ECO:0000259" key="8">
    <source>
        <dbReference type="PROSITE" id="PS52029"/>
    </source>
</evidence>
<dbReference type="PROSITE" id="PS52029">
    <property type="entry name" value="LD_TPASE"/>
    <property type="match status" value="1"/>
</dbReference>
<dbReference type="GO" id="GO:0008360">
    <property type="term" value="P:regulation of cell shape"/>
    <property type="evidence" value="ECO:0007669"/>
    <property type="project" value="UniProtKB-UniRule"/>
</dbReference>
<dbReference type="PANTHER" id="PTHR33734">
    <property type="entry name" value="LYSM DOMAIN-CONTAINING GPI-ANCHORED PROTEIN 2"/>
    <property type="match status" value="1"/>
</dbReference>
<evidence type="ECO:0000256" key="5">
    <source>
        <dbReference type="ARBA" id="ARBA00023316"/>
    </source>
</evidence>
<sequence length="230" mass="25050">MFSYYQRQCPAGSVPYTIRAGDTLNVIASTYGTTVQEIINANPGINPYYLRVGQQICIPLIVQMYPSCPTTNYYVVMPGDTIDSIAAYFNVSPQQLLYSNYGIDPNDLYVDQVLCIPVAPSPVIVRVNVAERILTVYRNGSVYRTYNIAVENPASPIPRGTFTVLNKQVDAGVEFGARWIGLSEAGFGIHGTNTPEFIDVVATGNSIVMSNQSVSELFNLVPVGTTVTVS</sequence>
<keyword evidence="3 6" id="KW-0133">Cell shape</keyword>
<dbReference type="SMART" id="SM00257">
    <property type="entry name" value="LysM"/>
    <property type="match status" value="2"/>
</dbReference>
<evidence type="ECO:0000256" key="4">
    <source>
        <dbReference type="ARBA" id="ARBA00022984"/>
    </source>
</evidence>
<dbReference type="AlphaFoldDB" id="A0A4Q0I434"/>
<dbReference type="Pfam" id="PF03734">
    <property type="entry name" value="YkuD"/>
    <property type="match status" value="1"/>
</dbReference>
<dbReference type="SUPFAM" id="SSF54106">
    <property type="entry name" value="LysM domain"/>
    <property type="match status" value="2"/>
</dbReference>
<comment type="pathway">
    <text evidence="1 6">Cell wall biogenesis; peptidoglycan biosynthesis.</text>
</comment>
<dbReference type="CDD" id="cd16913">
    <property type="entry name" value="YkuD_like"/>
    <property type="match status" value="1"/>
</dbReference>
<organism evidence="9 10">
    <name type="scientific">Acetivibrio mesophilus</name>
    <dbReference type="NCBI Taxonomy" id="2487273"/>
    <lineage>
        <taxon>Bacteria</taxon>
        <taxon>Bacillati</taxon>
        <taxon>Bacillota</taxon>
        <taxon>Clostridia</taxon>
        <taxon>Eubacteriales</taxon>
        <taxon>Oscillospiraceae</taxon>
        <taxon>Acetivibrio</taxon>
    </lineage>
</organism>
<reference evidence="10" key="1">
    <citation type="submission" date="2018-11" db="EMBL/GenBank/DDBJ databases">
        <title>Genome sequencing of a novel mesophilic and cellulolytic organism within the genus Hungateiclostridium.</title>
        <authorList>
            <person name="Rettenmaier R."/>
            <person name="Liebl W."/>
            <person name="Zverlov V."/>
        </authorList>
    </citation>
    <scope>NUCLEOTIDE SEQUENCE [LARGE SCALE GENOMIC DNA]</scope>
    <source>
        <strain evidence="10">N2K1</strain>
    </source>
</reference>
<evidence type="ECO:0000256" key="3">
    <source>
        <dbReference type="ARBA" id="ARBA00022960"/>
    </source>
</evidence>
<dbReference type="GO" id="GO:0016740">
    <property type="term" value="F:transferase activity"/>
    <property type="evidence" value="ECO:0007669"/>
    <property type="project" value="UniProtKB-KW"/>
</dbReference>
<dbReference type="PANTHER" id="PTHR33734:SF22">
    <property type="entry name" value="MEMBRANE-BOUND LYTIC MUREIN TRANSGLYCOSYLASE D"/>
    <property type="match status" value="1"/>
</dbReference>
<accession>A0A4Q0I434</accession>
<keyword evidence="10" id="KW-1185">Reference proteome</keyword>
<comment type="caution">
    <text evidence="9">The sequence shown here is derived from an EMBL/GenBank/DDBJ whole genome shotgun (WGS) entry which is preliminary data.</text>
</comment>
<evidence type="ECO:0000256" key="1">
    <source>
        <dbReference type="ARBA" id="ARBA00004752"/>
    </source>
</evidence>
<gene>
    <name evidence="9" type="ORF">EFD62_09335</name>
</gene>
<evidence type="ECO:0000259" key="7">
    <source>
        <dbReference type="PROSITE" id="PS51782"/>
    </source>
</evidence>
<dbReference type="InterPro" id="IPR038063">
    <property type="entry name" value="Transpep_catalytic_dom"/>
</dbReference>
<feature type="domain" description="LysM" evidence="7">
    <location>
        <begin position="14"/>
        <end position="58"/>
    </location>
</feature>
<keyword evidence="2" id="KW-0808">Transferase</keyword>
<dbReference type="CDD" id="cd00118">
    <property type="entry name" value="LysM"/>
    <property type="match status" value="2"/>
</dbReference>
<proteinExistence type="predicted"/>
<protein>
    <submittedName>
        <fullName evidence="9">LysM peptidoglycan-binding domain-containing protein</fullName>
    </submittedName>
</protein>
<dbReference type="SUPFAM" id="SSF141523">
    <property type="entry name" value="L,D-transpeptidase catalytic domain-like"/>
    <property type="match status" value="1"/>
</dbReference>
<dbReference type="UniPathway" id="UPA00219"/>
<dbReference type="Pfam" id="PF01476">
    <property type="entry name" value="LysM"/>
    <property type="match status" value="2"/>
</dbReference>
<comment type="caution">
    <text evidence="6">Lacks conserved residue(s) required for the propagation of feature annotation.</text>
</comment>
<dbReference type="InterPro" id="IPR036779">
    <property type="entry name" value="LysM_dom_sf"/>
</dbReference>
<dbReference type="EMBL" id="RLII01000010">
    <property type="protein sequence ID" value="RXE58991.1"/>
    <property type="molecule type" value="Genomic_DNA"/>
</dbReference>
<feature type="domain" description="LysM" evidence="7">
    <location>
        <begin position="72"/>
        <end position="116"/>
    </location>
</feature>
<keyword evidence="5 6" id="KW-0961">Cell wall biogenesis/degradation</keyword>
<dbReference type="Proteomes" id="UP000289166">
    <property type="component" value="Unassembled WGS sequence"/>
</dbReference>
<evidence type="ECO:0000313" key="9">
    <source>
        <dbReference type="EMBL" id="RXE58991.1"/>
    </source>
</evidence>